<feature type="transmembrane region" description="Helical" evidence="1">
    <location>
        <begin position="21"/>
        <end position="43"/>
    </location>
</feature>
<proteinExistence type="predicted"/>
<evidence type="ECO:0008006" key="4">
    <source>
        <dbReference type="Google" id="ProtNLM"/>
    </source>
</evidence>
<sequence length="404" mass="47306">MNDLWKKRQQNYQSFLLKYSKYVLNDHFIIALLFFAGGLALAYSHLVKNLPNQPFWWEIPVVILALLFLLQFGRSVTLLQAADIVFLSPLEYQLPLYLKKAFRYSFARSGFIQILGWIVILPLIVQGLHWSNWLILLLLGQQLLLKYCWQQLDFAKAYQPAFAKVAWQIGIHWLLPLGCLTLLIWGRLPISLLIVIAGIFYLNHQIKLQQQAAVFSWKLMINLEEQRLQGVYRLINLFIDVPQIKGKVRRLHWFDRWLPSAQKTTNGFEFLFSRSFLRRSEYSGLYLRLILLMIFLNVIFQNNWLQLAVILIGIYLIGFQLFPLFSTFEENVFVHLYPISAQQQTDAFSKLLQRVLVIALLIGICSGQLAKISIENLIWQLLLGLVEIWIISKPFWQAHLRKNA</sequence>
<protein>
    <recommendedName>
        <fullName evidence="4">Protein EcsB</fullName>
    </recommendedName>
</protein>
<reference evidence="2 3" key="1">
    <citation type="submission" date="2016-11" db="EMBL/GenBank/DDBJ databases">
        <title>Interaction between Lactobacillus species and yeast in water kefir.</title>
        <authorList>
            <person name="Behr J."/>
            <person name="Xu D."/>
            <person name="Vogel R.F."/>
        </authorList>
    </citation>
    <scope>NUCLEOTIDE SEQUENCE [LARGE SCALE GENOMIC DNA]</scope>
    <source>
        <strain evidence="2 3">TMW 1.1827</strain>
    </source>
</reference>
<evidence type="ECO:0000313" key="3">
    <source>
        <dbReference type="Proteomes" id="UP000324497"/>
    </source>
</evidence>
<accession>A0A3S6QW88</accession>
<gene>
    <name evidence="2" type="ORF">BSQ50_07560</name>
</gene>
<keyword evidence="3" id="KW-1185">Reference proteome</keyword>
<keyword evidence="1" id="KW-1133">Transmembrane helix</keyword>
<name>A0A3S6QW88_9LACO</name>
<keyword evidence="1" id="KW-0472">Membrane</keyword>
<dbReference type="Proteomes" id="UP000324497">
    <property type="component" value="Chromosome"/>
</dbReference>
<dbReference type="InterPro" id="IPR010288">
    <property type="entry name" value="EcsB_ABC"/>
</dbReference>
<feature type="transmembrane region" description="Helical" evidence="1">
    <location>
        <begin position="184"/>
        <end position="202"/>
    </location>
</feature>
<dbReference type="Pfam" id="PF05975">
    <property type="entry name" value="EcsB"/>
    <property type="match status" value="1"/>
</dbReference>
<feature type="transmembrane region" description="Helical" evidence="1">
    <location>
        <begin position="55"/>
        <end position="72"/>
    </location>
</feature>
<feature type="transmembrane region" description="Helical" evidence="1">
    <location>
        <begin position="282"/>
        <end position="300"/>
    </location>
</feature>
<dbReference type="KEGG" id="lng:BSQ50_07560"/>
<dbReference type="GO" id="GO:0016020">
    <property type="term" value="C:membrane"/>
    <property type="evidence" value="ECO:0007669"/>
    <property type="project" value="InterPro"/>
</dbReference>
<evidence type="ECO:0000313" key="2">
    <source>
        <dbReference type="EMBL" id="AUJ32432.1"/>
    </source>
</evidence>
<dbReference type="GeneID" id="78521089"/>
<dbReference type="AlphaFoldDB" id="A0A3S6QW88"/>
<keyword evidence="1" id="KW-0812">Transmembrane</keyword>
<evidence type="ECO:0000256" key="1">
    <source>
        <dbReference type="SAM" id="Phobius"/>
    </source>
</evidence>
<organism evidence="2 3">
    <name type="scientific">Liquorilactobacillus nagelii</name>
    <dbReference type="NCBI Taxonomy" id="82688"/>
    <lineage>
        <taxon>Bacteria</taxon>
        <taxon>Bacillati</taxon>
        <taxon>Bacillota</taxon>
        <taxon>Bacilli</taxon>
        <taxon>Lactobacillales</taxon>
        <taxon>Lactobacillaceae</taxon>
        <taxon>Liquorilactobacillus</taxon>
    </lineage>
</organism>
<dbReference type="PIRSF" id="PIRSF037259">
    <property type="entry name" value="EcsB_ABC"/>
    <property type="match status" value="1"/>
</dbReference>
<feature type="transmembrane region" description="Helical" evidence="1">
    <location>
        <begin position="106"/>
        <end position="124"/>
    </location>
</feature>
<dbReference type="EMBL" id="CP018180">
    <property type="protein sequence ID" value="AUJ32432.1"/>
    <property type="molecule type" value="Genomic_DNA"/>
</dbReference>
<feature type="transmembrane region" description="Helical" evidence="1">
    <location>
        <begin position="306"/>
        <end position="325"/>
    </location>
</feature>
<dbReference type="RefSeq" id="WP_057886835.1">
    <property type="nucleotide sequence ID" value="NZ_CP018180.1"/>
</dbReference>